<reference evidence="1 2" key="1">
    <citation type="journal article" date="2016" name="Nat. Commun.">
        <title>Thousands of microbial genomes shed light on interconnected biogeochemical processes in an aquifer system.</title>
        <authorList>
            <person name="Anantharaman K."/>
            <person name="Brown C.T."/>
            <person name="Hug L.A."/>
            <person name="Sharon I."/>
            <person name="Castelle C.J."/>
            <person name="Probst A.J."/>
            <person name="Thomas B.C."/>
            <person name="Singh A."/>
            <person name="Wilkins M.J."/>
            <person name="Karaoz U."/>
            <person name="Brodie E.L."/>
            <person name="Williams K.H."/>
            <person name="Hubbard S.S."/>
            <person name="Banfield J.F."/>
        </authorList>
    </citation>
    <scope>NUCLEOTIDE SEQUENCE [LARGE SCALE GENOMIC DNA]</scope>
</reference>
<dbReference type="SUPFAM" id="SSF46785">
    <property type="entry name" value="Winged helix' DNA-binding domain"/>
    <property type="match status" value="1"/>
</dbReference>
<gene>
    <name evidence="1" type="ORF">A2733_02495</name>
</gene>
<organism evidence="1 2">
    <name type="scientific">Candidatus Nomurabacteria bacterium RIFCSPHIGHO2_01_FULL_40_20</name>
    <dbReference type="NCBI Taxonomy" id="1801738"/>
    <lineage>
        <taxon>Bacteria</taxon>
        <taxon>Candidatus Nomuraibacteriota</taxon>
    </lineage>
</organism>
<dbReference type="Gene3D" id="1.10.10.10">
    <property type="entry name" value="Winged helix-like DNA-binding domain superfamily/Winged helix DNA-binding domain"/>
    <property type="match status" value="1"/>
</dbReference>
<dbReference type="PANTHER" id="PTHR34293">
    <property type="entry name" value="HTH-TYPE TRANSCRIPTIONAL REGULATOR TRMBL2"/>
    <property type="match status" value="1"/>
</dbReference>
<dbReference type="PANTHER" id="PTHR34293:SF1">
    <property type="entry name" value="HTH-TYPE TRANSCRIPTIONAL REGULATOR TRMBL2"/>
    <property type="match status" value="1"/>
</dbReference>
<dbReference type="AlphaFoldDB" id="A0A1F6V342"/>
<dbReference type="Proteomes" id="UP000178985">
    <property type="component" value="Unassembled WGS sequence"/>
</dbReference>
<evidence type="ECO:0000313" key="1">
    <source>
        <dbReference type="EMBL" id="OGI64045.1"/>
    </source>
</evidence>
<protein>
    <recommendedName>
        <fullName evidence="3">Transcription regulator TrmB N-terminal domain-containing protein</fullName>
    </recommendedName>
</protein>
<dbReference type="EMBL" id="MFTO01000008">
    <property type="protein sequence ID" value="OGI64045.1"/>
    <property type="molecule type" value="Genomic_DNA"/>
</dbReference>
<accession>A0A1F6V342</accession>
<proteinExistence type="predicted"/>
<evidence type="ECO:0008006" key="3">
    <source>
        <dbReference type="Google" id="ProtNLM"/>
    </source>
</evidence>
<dbReference type="InterPro" id="IPR036390">
    <property type="entry name" value="WH_DNA-bd_sf"/>
</dbReference>
<name>A0A1F6V342_9BACT</name>
<comment type="caution">
    <text evidence="1">The sequence shown here is derived from an EMBL/GenBank/DDBJ whole genome shotgun (WGS) entry which is preliminary data.</text>
</comment>
<dbReference type="InterPro" id="IPR036388">
    <property type="entry name" value="WH-like_DNA-bd_sf"/>
</dbReference>
<sequence length="257" mass="30128">MDLKNFEQLGLNQTEIKILKCIFEFGTISPALVAKQTGLKRPTVYAGAEGLIESGFIREDISGKNIRYTALYETGFKNYLISQKRKLAEKEALITELANTLEKTPRPRGYNIPKVTRIEGKEEILDFLYTQTPVWNESIIKTHAHTWWGFQDHIFVEDKEYRKWIKWYWNTAPEKIDLNLFSNDSEIEKTREVQTIDRRRHIKFWKGDKITATEWIVGEYIITIVLDGTHHTLIETRDQILAENLRNVFKFAWSAVS</sequence>
<evidence type="ECO:0000313" key="2">
    <source>
        <dbReference type="Proteomes" id="UP000178985"/>
    </source>
</evidence>
<dbReference type="InterPro" id="IPR051797">
    <property type="entry name" value="TrmB-like"/>
</dbReference>